<dbReference type="EMBL" id="FNXT01001043">
    <property type="protein sequence ID" value="SZX71265.1"/>
    <property type="molecule type" value="Genomic_DNA"/>
</dbReference>
<dbReference type="AlphaFoldDB" id="A0A383W0P8"/>
<feature type="compositionally biased region" description="Low complexity" evidence="1">
    <location>
        <begin position="197"/>
        <end position="214"/>
    </location>
</feature>
<dbReference type="Proteomes" id="UP000256970">
    <property type="component" value="Unassembled WGS sequence"/>
</dbReference>
<feature type="region of interest" description="Disordered" evidence="1">
    <location>
        <begin position="193"/>
        <end position="223"/>
    </location>
</feature>
<dbReference type="InterPro" id="IPR006636">
    <property type="entry name" value="STI1_HS-bd"/>
</dbReference>
<name>A0A383W0P8_TETOB</name>
<dbReference type="SMART" id="SM00727">
    <property type="entry name" value="STI1"/>
    <property type="match status" value="1"/>
</dbReference>
<protein>
    <recommendedName>
        <fullName evidence="2">STI1 domain-containing protein</fullName>
    </recommendedName>
</protein>
<reference evidence="3 4" key="1">
    <citation type="submission" date="2016-10" db="EMBL/GenBank/DDBJ databases">
        <authorList>
            <person name="Cai Z."/>
        </authorList>
    </citation>
    <scope>NUCLEOTIDE SEQUENCE [LARGE SCALE GENOMIC DNA]</scope>
</reference>
<feature type="region of interest" description="Disordered" evidence="1">
    <location>
        <begin position="45"/>
        <end position="84"/>
    </location>
</feature>
<dbReference type="STRING" id="3088.A0A383W0P8"/>
<sequence length="223" mass="23715">MEDWDEDTPPPLSSLPDQLHAATLASSITGTAGLKDGELRIAATSHAQKPLTMPGATSTKPFKRGFLDSRPSKQAGACSKPTSSTPLIKAKAAEQQQAGTAIPDMFKLEPSEEQRRYGMVKKQLVDALAPTPDTIAAVGSNPMLASGFDDPEVMSAVAEVARDPSAIRKYANNPKVQQFYKAFGNLMGSKLEAAGKQSQQQPSQQQLQGGSSSSKVVQREFLA</sequence>
<proteinExistence type="predicted"/>
<accession>A0A383W0P8</accession>
<evidence type="ECO:0000313" key="3">
    <source>
        <dbReference type="EMBL" id="SZX71265.1"/>
    </source>
</evidence>
<dbReference type="Gene3D" id="1.10.260.100">
    <property type="match status" value="1"/>
</dbReference>
<keyword evidence="4" id="KW-1185">Reference proteome</keyword>
<evidence type="ECO:0000259" key="2">
    <source>
        <dbReference type="SMART" id="SM00727"/>
    </source>
</evidence>
<feature type="domain" description="STI1" evidence="2">
    <location>
        <begin position="141"/>
        <end position="180"/>
    </location>
</feature>
<evidence type="ECO:0000313" key="4">
    <source>
        <dbReference type="Proteomes" id="UP000256970"/>
    </source>
</evidence>
<evidence type="ECO:0000256" key="1">
    <source>
        <dbReference type="SAM" id="MobiDB-lite"/>
    </source>
</evidence>
<gene>
    <name evidence="3" type="ORF">BQ4739_LOCUS11400</name>
</gene>
<organism evidence="3 4">
    <name type="scientific">Tetradesmus obliquus</name>
    <name type="common">Green alga</name>
    <name type="synonym">Acutodesmus obliquus</name>
    <dbReference type="NCBI Taxonomy" id="3088"/>
    <lineage>
        <taxon>Eukaryota</taxon>
        <taxon>Viridiplantae</taxon>
        <taxon>Chlorophyta</taxon>
        <taxon>core chlorophytes</taxon>
        <taxon>Chlorophyceae</taxon>
        <taxon>CS clade</taxon>
        <taxon>Sphaeropleales</taxon>
        <taxon>Scenedesmaceae</taxon>
        <taxon>Tetradesmus</taxon>
    </lineage>
</organism>